<comment type="caution">
    <text evidence="1">The sequence shown here is derived from an EMBL/GenBank/DDBJ whole genome shotgun (WGS) entry which is preliminary data.</text>
</comment>
<evidence type="ECO:0000313" key="1">
    <source>
        <dbReference type="EMBL" id="KAL2854094.1"/>
    </source>
</evidence>
<evidence type="ECO:0000313" key="2">
    <source>
        <dbReference type="Proteomes" id="UP001610444"/>
    </source>
</evidence>
<keyword evidence="2" id="KW-1185">Reference proteome</keyword>
<dbReference type="RefSeq" id="XP_070901259.1">
    <property type="nucleotide sequence ID" value="XM_071039546.1"/>
</dbReference>
<reference evidence="1 2" key="1">
    <citation type="submission" date="2024-07" db="EMBL/GenBank/DDBJ databases">
        <title>Section-level genome sequencing and comparative genomics of Aspergillus sections Usti and Cavernicolus.</title>
        <authorList>
            <consortium name="Lawrence Berkeley National Laboratory"/>
            <person name="Nybo J.L."/>
            <person name="Vesth T.C."/>
            <person name="Theobald S."/>
            <person name="Frisvad J.C."/>
            <person name="Larsen T.O."/>
            <person name="Kjaerboelling I."/>
            <person name="Rothschild-Mancinelli K."/>
            <person name="Lyhne E.K."/>
            <person name="Kogle M.E."/>
            <person name="Barry K."/>
            <person name="Clum A."/>
            <person name="Na H."/>
            <person name="Ledsgaard L."/>
            <person name="Lin J."/>
            <person name="Lipzen A."/>
            <person name="Kuo A."/>
            <person name="Riley R."/>
            <person name="Mondo S."/>
            <person name="LaButti K."/>
            <person name="Haridas S."/>
            <person name="Pangalinan J."/>
            <person name="Salamov A.A."/>
            <person name="Simmons B.A."/>
            <person name="Magnuson J.K."/>
            <person name="Chen J."/>
            <person name="Drula E."/>
            <person name="Henrissat B."/>
            <person name="Wiebenga A."/>
            <person name="Lubbers R.J."/>
            <person name="Gomes A.C."/>
            <person name="Macurrencykelacurrency M.R."/>
            <person name="Stajich J."/>
            <person name="Grigoriev I.V."/>
            <person name="Mortensen U.H."/>
            <person name="De vries R.P."/>
            <person name="Baker S.E."/>
            <person name="Andersen M.R."/>
        </authorList>
    </citation>
    <scope>NUCLEOTIDE SEQUENCE [LARGE SCALE GENOMIC DNA]</scope>
    <source>
        <strain evidence="1 2">CBS 756.74</strain>
    </source>
</reference>
<protein>
    <submittedName>
        <fullName evidence="1">Uncharacterized protein</fullName>
    </submittedName>
</protein>
<name>A0ABR4KP87_9EURO</name>
<proteinExistence type="predicted"/>
<organism evidence="1 2">
    <name type="scientific">Aspergillus pseudodeflectus</name>
    <dbReference type="NCBI Taxonomy" id="176178"/>
    <lineage>
        <taxon>Eukaryota</taxon>
        <taxon>Fungi</taxon>
        <taxon>Dikarya</taxon>
        <taxon>Ascomycota</taxon>
        <taxon>Pezizomycotina</taxon>
        <taxon>Eurotiomycetes</taxon>
        <taxon>Eurotiomycetidae</taxon>
        <taxon>Eurotiales</taxon>
        <taxon>Aspergillaceae</taxon>
        <taxon>Aspergillus</taxon>
        <taxon>Aspergillus subgen. Nidulantes</taxon>
    </lineage>
</organism>
<gene>
    <name evidence="1" type="ORF">BJX68DRAFT_232794</name>
</gene>
<sequence length="69" mass="7552">MSTNALLGSEAGGSMYLFSMELGSVPAALIVRSIPDLWSACGHLRKAHPRWSQEGRSNPWAASFGRYNR</sequence>
<accession>A0ABR4KP87</accession>
<dbReference type="EMBL" id="JBFXLR010000012">
    <property type="protein sequence ID" value="KAL2854094.1"/>
    <property type="molecule type" value="Genomic_DNA"/>
</dbReference>
<dbReference type="Proteomes" id="UP001610444">
    <property type="component" value="Unassembled WGS sequence"/>
</dbReference>
<dbReference type="GeneID" id="98154710"/>